<sequence length="158" mass="18012">MSELYAPPPAYNEICNTSTSSIADPEWQAWYKELQALNFTQEETNEYTKLFVNNDMDISMIPELSDAILRTMGIDKAGHRIRILRLQNNASNVTTTRSINAISQVVNSPQCAWHPNALAIAKCYRCRRYVCLLCRRKGPVDGTQRSVCRMCYPECTIL</sequence>
<comment type="caution">
    <text evidence="5">The sequence shown here is derived from an EMBL/GenBank/DDBJ whole genome shotgun (WGS) entry which is preliminary data.</text>
</comment>
<feature type="domain" description="SAM" evidence="1">
    <location>
        <begin position="30"/>
        <end position="85"/>
    </location>
</feature>
<dbReference type="AlphaFoldDB" id="A0A816RP38"/>
<dbReference type="Proteomes" id="UP000663856">
    <property type="component" value="Unassembled WGS sequence"/>
</dbReference>
<dbReference type="Proteomes" id="UP000676336">
    <property type="component" value="Unassembled WGS sequence"/>
</dbReference>
<dbReference type="SUPFAM" id="SSF47769">
    <property type="entry name" value="SAM/Pointed domain"/>
    <property type="match status" value="1"/>
</dbReference>
<evidence type="ECO:0000313" key="5">
    <source>
        <dbReference type="EMBL" id="CAF2073590.1"/>
    </source>
</evidence>
<dbReference type="Proteomes" id="UP000663866">
    <property type="component" value="Unassembled WGS sequence"/>
</dbReference>
<evidence type="ECO:0000313" key="6">
    <source>
        <dbReference type="EMBL" id="CAF2088286.1"/>
    </source>
</evidence>
<accession>A0A816RP38</accession>
<dbReference type="EMBL" id="CAJNRG010005210">
    <property type="protein sequence ID" value="CAF2073590.1"/>
    <property type="molecule type" value="Genomic_DNA"/>
</dbReference>
<dbReference type="InterPro" id="IPR001660">
    <property type="entry name" value="SAM"/>
</dbReference>
<dbReference type="EMBL" id="CAJOBG010004867">
    <property type="protein sequence ID" value="CAF4129592.1"/>
    <property type="molecule type" value="Genomic_DNA"/>
</dbReference>
<dbReference type="EMBL" id="CAJNRE010001011">
    <property type="protein sequence ID" value="CAF1934443.1"/>
    <property type="molecule type" value="Genomic_DNA"/>
</dbReference>
<dbReference type="EMBL" id="CAJNOW010002021">
    <property type="protein sequence ID" value="CAF1338542.1"/>
    <property type="molecule type" value="Genomic_DNA"/>
</dbReference>
<dbReference type="EMBL" id="CAJNOV010016218">
    <property type="protein sequence ID" value="CAF1586863.1"/>
    <property type="molecule type" value="Genomic_DNA"/>
</dbReference>
<evidence type="ECO:0000313" key="11">
    <source>
        <dbReference type="Proteomes" id="UP000663866"/>
    </source>
</evidence>
<dbReference type="CDD" id="cd09487">
    <property type="entry name" value="SAM_superfamily"/>
    <property type="match status" value="1"/>
</dbReference>
<dbReference type="EMBL" id="CAJOBF010001581">
    <property type="protein sequence ID" value="CAF3965031.1"/>
    <property type="molecule type" value="Genomic_DNA"/>
</dbReference>
<evidence type="ECO:0000259" key="1">
    <source>
        <dbReference type="PROSITE" id="PS50105"/>
    </source>
</evidence>
<evidence type="ECO:0000313" key="12">
    <source>
        <dbReference type="Proteomes" id="UP000663887"/>
    </source>
</evidence>
<organism evidence="5 12">
    <name type="scientific">Rotaria magnacalcarata</name>
    <dbReference type="NCBI Taxonomy" id="392030"/>
    <lineage>
        <taxon>Eukaryota</taxon>
        <taxon>Metazoa</taxon>
        <taxon>Spiralia</taxon>
        <taxon>Gnathifera</taxon>
        <taxon>Rotifera</taxon>
        <taxon>Eurotatoria</taxon>
        <taxon>Bdelloidea</taxon>
        <taxon>Philodinida</taxon>
        <taxon>Philodinidae</taxon>
        <taxon>Rotaria</taxon>
    </lineage>
</organism>
<gene>
    <name evidence="8" type="ORF">BYL167_LOCUS13470</name>
    <name evidence="3" type="ORF">CJN711_LOCUS33591</name>
    <name evidence="2" type="ORF">KQP761_LOCUS6617</name>
    <name evidence="4" type="ORF">MBJ925_LOCUS4775</name>
    <name evidence="10" type="ORF">OVN521_LOCUS22433</name>
    <name evidence="9" type="ORF">SMN809_LOCUS12934</name>
    <name evidence="7" type="ORF">UXM345_LOCUS14151</name>
    <name evidence="6" type="ORF">WKI299_LOCUS17654</name>
    <name evidence="5" type="ORF">XDN619_LOCUS13085</name>
</gene>
<evidence type="ECO:0000313" key="10">
    <source>
        <dbReference type="EMBL" id="CAF4129592.1"/>
    </source>
</evidence>
<evidence type="ECO:0000313" key="3">
    <source>
        <dbReference type="EMBL" id="CAF1586863.1"/>
    </source>
</evidence>
<evidence type="ECO:0000313" key="9">
    <source>
        <dbReference type="EMBL" id="CAF4019508.1"/>
    </source>
</evidence>
<proteinExistence type="predicted"/>
<dbReference type="PROSITE" id="PS50105">
    <property type="entry name" value="SAM_DOMAIN"/>
    <property type="match status" value="1"/>
</dbReference>
<dbReference type="EMBL" id="CAJOBH010004628">
    <property type="protein sequence ID" value="CAF3996968.1"/>
    <property type="molecule type" value="Genomic_DNA"/>
</dbReference>
<dbReference type="Proteomes" id="UP000663824">
    <property type="component" value="Unassembled WGS sequence"/>
</dbReference>
<evidence type="ECO:0000313" key="8">
    <source>
        <dbReference type="EMBL" id="CAF3996968.1"/>
    </source>
</evidence>
<name>A0A816RP38_9BILA</name>
<dbReference type="Proteomes" id="UP000681967">
    <property type="component" value="Unassembled WGS sequence"/>
</dbReference>
<dbReference type="Proteomes" id="UP000663855">
    <property type="component" value="Unassembled WGS sequence"/>
</dbReference>
<dbReference type="InterPro" id="IPR013761">
    <property type="entry name" value="SAM/pointed_sf"/>
</dbReference>
<dbReference type="OrthoDB" id="10067653at2759"/>
<dbReference type="Pfam" id="PF00536">
    <property type="entry name" value="SAM_1"/>
    <property type="match status" value="1"/>
</dbReference>
<dbReference type="Gene3D" id="1.10.150.50">
    <property type="entry name" value="Transcription Factor, Ets-1"/>
    <property type="match status" value="1"/>
</dbReference>
<evidence type="ECO:0000313" key="2">
    <source>
        <dbReference type="EMBL" id="CAF1338542.1"/>
    </source>
</evidence>
<dbReference type="Proteomes" id="UP000663842">
    <property type="component" value="Unassembled WGS sequence"/>
</dbReference>
<protein>
    <recommendedName>
        <fullName evidence="1">SAM domain-containing protein</fullName>
    </recommendedName>
</protein>
<dbReference type="EMBL" id="CAJNRF010007055">
    <property type="protein sequence ID" value="CAF2088286.1"/>
    <property type="molecule type" value="Genomic_DNA"/>
</dbReference>
<keyword evidence="11" id="KW-1185">Reference proteome</keyword>
<evidence type="ECO:0000313" key="4">
    <source>
        <dbReference type="EMBL" id="CAF1934443.1"/>
    </source>
</evidence>
<dbReference type="Proteomes" id="UP000663834">
    <property type="component" value="Unassembled WGS sequence"/>
</dbReference>
<evidence type="ECO:0000313" key="7">
    <source>
        <dbReference type="EMBL" id="CAF3965031.1"/>
    </source>
</evidence>
<dbReference type="Proteomes" id="UP000663887">
    <property type="component" value="Unassembled WGS sequence"/>
</dbReference>
<dbReference type="EMBL" id="CAJOBI010005015">
    <property type="protein sequence ID" value="CAF4019508.1"/>
    <property type="molecule type" value="Genomic_DNA"/>
</dbReference>
<reference evidence="5" key="1">
    <citation type="submission" date="2021-02" db="EMBL/GenBank/DDBJ databases">
        <authorList>
            <person name="Nowell W R."/>
        </authorList>
    </citation>
    <scope>NUCLEOTIDE SEQUENCE</scope>
</reference>